<keyword evidence="3" id="KW-1185">Reference proteome</keyword>
<name>A0A2R6WCH4_MARPO</name>
<protein>
    <submittedName>
        <fullName evidence="2">Uncharacterized protein</fullName>
    </submittedName>
</protein>
<dbReference type="AlphaFoldDB" id="A0A2R6WCH4"/>
<accession>A0A2R6WCH4</accession>
<dbReference type="Gramene" id="Mp8g13660.1">
    <property type="protein sequence ID" value="Mp8g13660.1.cds1"/>
    <property type="gene ID" value="Mp8g13660"/>
</dbReference>
<feature type="compositionally biased region" description="Polar residues" evidence="1">
    <location>
        <begin position="235"/>
        <end position="251"/>
    </location>
</feature>
<feature type="region of interest" description="Disordered" evidence="1">
    <location>
        <begin position="273"/>
        <end position="299"/>
    </location>
</feature>
<proteinExistence type="predicted"/>
<feature type="region of interest" description="Disordered" evidence="1">
    <location>
        <begin position="209"/>
        <end position="259"/>
    </location>
</feature>
<gene>
    <name evidence="2" type="ORF">MARPO_0110s0045</name>
</gene>
<dbReference type="Proteomes" id="UP000244005">
    <property type="component" value="Unassembled WGS sequence"/>
</dbReference>
<sequence length="299" mass="32962">MSSKEELRELLSHVNKTLLSYASIWVSAKATELSPHRATSLGRIVGGFEFHVNTCRQTIAKVASRELFIGLSSVMFMCIRAQITGSSSGMCVLYYIKVLFNAALSINRSQASSRGVAADISDSSATMDDAEKSRQLQNRLLVDAIHGIRLEALSLAKKLKESHSISRSEHLRPTKASVSDQYGESYKCYVSWPLWEVVDFECDSCAQSARSMASRPENSEIASTSKKSRTKEKNGSMNKGKVTSNNESAQPAENRELTRKKAVLAAAAFERWAAEKTPTEVESHLSTSSEKRSPLEEVD</sequence>
<reference evidence="3" key="1">
    <citation type="journal article" date="2017" name="Cell">
        <title>Insights into land plant evolution garnered from the Marchantia polymorpha genome.</title>
        <authorList>
            <person name="Bowman J.L."/>
            <person name="Kohchi T."/>
            <person name="Yamato K.T."/>
            <person name="Jenkins J."/>
            <person name="Shu S."/>
            <person name="Ishizaki K."/>
            <person name="Yamaoka S."/>
            <person name="Nishihama R."/>
            <person name="Nakamura Y."/>
            <person name="Berger F."/>
            <person name="Adam C."/>
            <person name="Aki S.S."/>
            <person name="Althoff F."/>
            <person name="Araki T."/>
            <person name="Arteaga-Vazquez M.A."/>
            <person name="Balasubrmanian S."/>
            <person name="Barry K."/>
            <person name="Bauer D."/>
            <person name="Boehm C.R."/>
            <person name="Briginshaw L."/>
            <person name="Caballero-Perez J."/>
            <person name="Catarino B."/>
            <person name="Chen F."/>
            <person name="Chiyoda S."/>
            <person name="Chovatia M."/>
            <person name="Davies K.M."/>
            <person name="Delmans M."/>
            <person name="Demura T."/>
            <person name="Dierschke T."/>
            <person name="Dolan L."/>
            <person name="Dorantes-Acosta A.E."/>
            <person name="Eklund D.M."/>
            <person name="Florent S.N."/>
            <person name="Flores-Sandoval E."/>
            <person name="Fujiyama A."/>
            <person name="Fukuzawa H."/>
            <person name="Galik B."/>
            <person name="Grimanelli D."/>
            <person name="Grimwood J."/>
            <person name="Grossniklaus U."/>
            <person name="Hamada T."/>
            <person name="Haseloff J."/>
            <person name="Hetherington A.J."/>
            <person name="Higo A."/>
            <person name="Hirakawa Y."/>
            <person name="Hundley H.N."/>
            <person name="Ikeda Y."/>
            <person name="Inoue K."/>
            <person name="Inoue S.I."/>
            <person name="Ishida S."/>
            <person name="Jia Q."/>
            <person name="Kakita M."/>
            <person name="Kanazawa T."/>
            <person name="Kawai Y."/>
            <person name="Kawashima T."/>
            <person name="Kennedy M."/>
            <person name="Kinose K."/>
            <person name="Kinoshita T."/>
            <person name="Kohara Y."/>
            <person name="Koide E."/>
            <person name="Komatsu K."/>
            <person name="Kopischke S."/>
            <person name="Kubo M."/>
            <person name="Kyozuka J."/>
            <person name="Lagercrantz U."/>
            <person name="Lin S.S."/>
            <person name="Lindquist E."/>
            <person name="Lipzen A.M."/>
            <person name="Lu C.W."/>
            <person name="De Luna E."/>
            <person name="Martienssen R.A."/>
            <person name="Minamino N."/>
            <person name="Mizutani M."/>
            <person name="Mizutani M."/>
            <person name="Mochizuki N."/>
            <person name="Monte I."/>
            <person name="Mosher R."/>
            <person name="Nagasaki H."/>
            <person name="Nakagami H."/>
            <person name="Naramoto S."/>
            <person name="Nishitani K."/>
            <person name="Ohtani M."/>
            <person name="Okamoto T."/>
            <person name="Okumura M."/>
            <person name="Phillips J."/>
            <person name="Pollak B."/>
            <person name="Reinders A."/>
            <person name="Rovekamp M."/>
            <person name="Sano R."/>
            <person name="Sawa S."/>
            <person name="Schmid M.W."/>
            <person name="Shirakawa M."/>
            <person name="Solano R."/>
            <person name="Spunde A."/>
            <person name="Suetsugu N."/>
            <person name="Sugano S."/>
            <person name="Sugiyama A."/>
            <person name="Sun R."/>
            <person name="Suzuki Y."/>
            <person name="Takenaka M."/>
            <person name="Takezawa D."/>
            <person name="Tomogane H."/>
            <person name="Tsuzuki M."/>
            <person name="Ueda T."/>
            <person name="Umeda M."/>
            <person name="Ward J.M."/>
            <person name="Watanabe Y."/>
            <person name="Yazaki K."/>
            <person name="Yokoyama R."/>
            <person name="Yoshitake Y."/>
            <person name="Yotsui I."/>
            <person name="Zachgo S."/>
            <person name="Schmutz J."/>
        </authorList>
    </citation>
    <scope>NUCLEOTIDE SEQUENCE [LARGE SCALE GENOMIC DNA]</scope>
    <source>
        <strain evidence="3">Tak-1</strain>
    </source>
</reference>
<evidence type="ECO:0000256" key="1">
    <source>
        <dbReference type="SAM" id="MobiDB-lite"/>
    </source>
</evidence>
<evidence type="ECO:0000313" key="2">
    <source>
        <dbReference type="EMBL" id="PTQ31556.1"/>
    </source>
</evidence>
<dbReference type="EMBL" id="KZ772782">
    <property type="protein sequence ID" value="PTQ31556.1"/>
    <property type="molecule type" value="Genomic_DNA"/>
</dbReference>
<evidence type="ECO:0000313" key="3">
    <source>
        <dbReference type="Proteomes" id="UP000244005"/>
    </source>
</evidence>
<organism evidence="2 3">
    <name type="scientific">Marchantia polymorpha</name>
    <name type="common">Common liverwort</name>
    <name type="synonym">Marchantia aquatica</name>
    <dbReference type="NCBI Taxonomy" id="3197"/>
    <lineage>
        <taxon>Eukaryota</taxon>
        <taxon>Viridiplantae</taxon>
        <taxon>Streptophyta</taxon>
        <taxon>Embryophyta</taxon>
        <taxon>Marchantiophyta</taxon>
        <taxon>Marchantiopsida</taxon>
        <taxon>Marchantiidae</taxon>
        <taxon>Marchantiales</taxon>
        <taxon>Marchantiaceae</taxon>
        <taxon>Marchantia</taxon>
    </lineage>
</organism>